<dbReference type="Proteomes" id="UP001548590">
    <property type="component" value="Unassembled WGS sequence"/>
</dbReference>
<keyword evidence="9" id="KW-1185">Reference proteome</keyword>
<proteinExistence type="inferred from homology"/>
<keyword evidence="5 7" id="KW-1133">Transmembrane helix</keyword>
<evidence type="ECO:0000256" key="3">
    <source>
        <dbReference type="ARBA" id="ARBA00022475"/>
    </source>
</evidence>
<organism evidence="8 9">
    <name type="scientific">Uliginosibacterium paludis</name>
    <dbReference type="NCBI Taxonomy" id="1615952"/>
    <lineage>
        <taxon>Bacteria</taxon>
        <taxon>Pseudomonadati</taxon>
        <taxon>Pseudomonadota</taxon>
        <taxon>Betaproteobacteria</taxon>
        <taxon>Rhodocyclales</taxon>
        <taxon>Zoogloeaceae</taxon>
        <taxon>Uliginosibacterium</taxon>
    </lineage>
</organism>
<protein>
    <submittedName>
        <fullName evidence="8">DoxX family protein</fullName>
    </submittedName>
</protein>
<evidence type="ECO:0000256" key="5">
    <source>
        <dbReference type="ARBA" id="ARBA00022989"/>
    </source>
</evidence>
<evidence type="ECO:0000256" key="7">
    <source>
        <dbReference type="SAM" id="Phobius"/>
    </source>
</evidence>
<accession>A0ABV2CNU9</accession>
<dbReference type="EMBL" id="JBEWLZ010000003">
    <property type="protein sequence ID" value="MET1489462.1"/>
    <property type="molecule type" value="Genomic_DNA"/>
</dbReference>
<name>A0ABV2CNU9_9RHOO</name>
<comment type="similarity">
    <text evidence="2">Belongs to the DoxX family.</text>
</comment>
<dbReference type="PANTHER" id="PTHR33452:SF1">
    <property type="entry name" value="INNER MEMBRANE PROTEIN YPHA-RELATED"/>
    <property type="match status" value="1"/>
</dbReference>
<keyword evidence="6 7" id="KW-0472">Membrane</keyword>
<dbReference type="InterPro" id="IPR051907">
    <property type="entry name" value="DoxX-like_oxidoreductase"/>
</dbReference>
<sequence>MKLALPAPLRHGCERGLASLRELLLLALRLYIASVFFKSGLTKIQDWQGTLALFQYEYSVPLLPPALAAAAGTAGELLFSALLALGLSGRFAALGLGIVNAMAVLSYPALWGFECPAAIQSHFFWAGSLLFLLAFGAGALSVDAVLARWRGCSAAREGR</sequence>
<evidence type="ECO:0000256" key="6">
    <source>
        <dbReference type="ARBA" id="ARBA00023136"/>
    </source>
</evidence>
<feature type="transmembrane region" description="Helical" evidence="7">
    <location>
        <begin position="62"/>
        <end position="84"/>
    </location>
</feature>
<feature type="transmembrane region" description="Helical" evidence="7">
    <location>
        <begin position="91"/>
        <end position="111"/>
    </location>
</feature>
<reference evidence="8 9" key="1">
    <citation type="submission" date="2024-07" db="EMBL/GenBank/DDBJ databases">
        <title>Uliginosibacterium paludis KCTC:42655.</title>
        <authorList>
            <person name="Kim M.K."/>
        </authorList>
    </citation>
    <scope>NUCLEOTIDE SEQUENCE [LARGE SCALE GENOMIC DNA]</scope>
    <source>
        <strain evidence="8 9">KCTC 42655</strain>
    </source>
</reference>
<keyword evidence="4 7" id="KW-0812">Transmembrane</keyword>
<evidence type="ECO:0000256" key="4">
    <source>
        <dbReference type="ARBA" id="ARBA00022692"/>
    </source>
</evidence>
<evidence type="ECO:0000256" key="1">
    <source>
        <dbReference type="ARBA" id="ARBA00004651"/>
    </source>
</evidence>
<dbReference type="Pfam" id="PF07681">
    <property type="entry name" value="DoxX"/>
    <property type="match status" value="1"/>
</dbReference>
<comment type="caution">
    <text evidence="8">The sequence shown here is derived from an EMBL/GenBank/DDBJ whole genome shotgun (WGS) entry which is preliminary data.</text>
</comment>
<comment type="subcellular location">
    <subcellularLocation>
        <location evidence="1">Cell membrane</location>
        <topology evidence="1">Multi-pass membrane protein</topology>
    </subcellularLocation>
</comment>
<feature type="transmembrane region" description="Helical" evidence="7">
    <location>
        <begin position="123"/>
        <end position="146"/>
    </location>
</feature>
<evidence type="ECO:0000256" key="2">
    <source>
        <dbReference type="ARBA" id="ARBA00006679"/>
    </source>
</evidence>
<dbReference type="PANTHER" id="PTHR33452">
    <property type="entry name" value="OXIDOREDUCTASE CATD-RELATED"/>
    <property type="match status" value="1"/>
</dbReference>
<evidence type="ECO:0000313" key="8">
    <source>
        <dbReference type="EMBL" id="MET1489462.1"/>
    </source>
</evidence>
<dbReference type="RefSeq" id="WP_345925444.1">
    <property type="nucleotide sequence ID" value="NZ_JBDIVF010000002.1"/>
</dbReference>
<dbReference type="InterPro" id="IPR032808">
    <property type="entry name" value="DoxX"/>
</dbReference>
<evidence type="ECO:0000313" key="9">
    <source>
        <dbReference type="Proteomes" id="UP001548590"/>
    </source>
</evidence>
<keyword evidence="3" id="KW-1003">Cell membrane</keyword>
<gene>
    <name evidence="8" type="ORF">ABVT11_06455</name>
</gene>